<feature type="transmembrane region" description="Helical" evidence="7">
    <location>
        <begin position="186"/>
        <end position="207"/>
    </location>
</feature>
<dbReference type="EMBL" id="WHOC01000061">
    <property type="protein sequence ID" value="NOU86375.1"/>
    <property type="molecule type" value="Genomic_DNA"/>
</dbReference>
<evidence type="ECO:0000256" key="1">
    <source>
        <dbReference type="ARBA" id="ARBA00004651"/>
    </source>
</evidence>
<dbReference type="RefSeq" id="WP_171689663.1">
    <property type="nucleotide sequence ID" value="NZ_WHOC01000061.1"/>
</dbReference>
<keyword evidence="5 7" id="KW-1133">Transmembrane helix</keyword>
<evidence type="ECO:0000313" key="9">
    <source>
        <dbReference type="EMBL" id="NOU86375.1"/>
    </source>
</evidence>
<dbReference type="PROSITE" id="PS50928">
    <property type="entry name" value="ABC_TM1"/>
    <property type="match status" value="1"/>
</dbReference>
<feature type="transmembrane region" description="Helical" evidence="7">
    <location>
        <begin position="77"/>
        <end position="99"/>
    </location>
</feature>
<dbReference type="CDD" id="cd06261">
    <property type="entry name" value="TM_PBP2"/>
    <property type="match status" value="1"/>
</dbReference>
<keyword evidence="2 7" id="KW-0813">Transport</keyword>
<dbReference type="Gene3D" id="1.10.3720.10">
    <property type="entry name" value="MetI-like"/>
    <property type="match status" value="1"/>
</dbReference>
<proteinExistence type="inferred from homology"/>
<comment type="subcellular location">
    <subcellularLocation>
        <location evidence="1 7">Cell membrane</location>
        <topology evidence="1 7">Multi-pass membrane protein</topology>
    </subcellularLocation>
</comment>
<keyword evidence="4 7" id="KW-0812">Transmembrane</keyword>
<evidence type="ECO:0000259" key="8">
    <source>
        <dbReference type="PROSITE" id="PS50928"/>
    </source>
</evidence>
<evidence type="ECO:0000256" key="2">
    <source>
        <dbReference type="ARBA" id="ARBA00022448"/>
    </source>
</evidence>
<keyword evidence="6 7" id="KW-0472">Membrane</keyword>
<evidence type="ECO:0000313" key="10">
    <source>
        <dbReference type="Proteomes" id="UP000658690"/>
    </source>
</evidence>
<evidence type="ECO:0000256" key="5">
    <source>
        <dbReference type="ARBA" id="ARBA00022989"/>
    </source>
</evidence>
<feature type="transmembrane region" description="Helical" evidence="7">
    <location>
        <begin position="12"/>
        <end position="34"/>
    </location>
</feature>
<evidence type="ECO:0000256" key="3">
    <source>
        <dbReference type="ARBA" id="ARBA00022475"/>
    </source>
</evidence>
<keyword evidence="3" id="KW-1003">Cell membrane</keyword>
<dbReference type="SUPFAM" id="SSF161098">
    <property type="entry name" value="MetI-like"/>
    <property type="match status" value="1"/>
</dbReference>
<evidence type="ECO:0000256" key="7">
    <source>
        <dbReference type="RuleBase" id="RU363032"/>
    </source>
</evidence>
<feature type="transmembrane region" description="Helical" evidence="7">
    <location>
        <begin position="142"/>
        <end position="165"/>
    </location>
</feature>
<keyword evidence="10" id="KW-1185">Reference proteome</keyword>
<feature type="domain" description="ABC transmembrane type-1" evidence="8">
    <location>
        <begin position="73"/>
        <end position="268"/>
    </location>
</feature>
<organism evidence="9 10">
    <name type="scientific">Paenibacillus germinis</name>
    <dbReference type="NCBI Taxonomy" id="2654979"/>
    <lineage>
        <taxon>Bacteria</taxon>
        <taxon>Bacillati</taxon>
        <taxon>Bacillota</taxon>
        <taxon>Bacilli</taxon>
        <taxon>Bacillales</taxon>
        <taxon>Paenibacillaceae</taxon>
        <taxon>Paenibacillus</taxon>
    </lineage>
</organism>
<accession>A0ABX1Z3A4</accession>
<evidence type="ECO:0000256" key="4">
    <source>
        <dbReference type="ARBA" id="ARBA00022692"/>
    </source>
</evidence>
<dbReference type="PANTHER" id="PTHR43744">
    <property type="entry name" value="ABC TRANSPORTER PERMEASE PROTEIN MG189-RELATED-RELATED"/>
    <property type="match status" value="1"/>
</dbReference>
<name>A0ABX1Z3A4_9BACL</name>
<comment type="caution">
    <text evidence="9">The sequence shown here is derived from an EMBL/GenBank/DDBJ whole genome shotgun (WGS) entry which is preliminary data.</text>
</comment>
<evidence type="ECO:0000256" key="6">
    <source>
        <dbReference type="ARBA" id="ARBA00023136"/>
    </source>
</evidence>
<feature type="transmembrane region" description="Helical" evidence="7">
    <location>
        <begin position="247"/>
        <end position="268"/>
    </location>
</feature>
<comment type="similarity">
    <text evidence="7">Belongs to the binding-protein-dependent transport system permease family.</text>
</comment>
<reference evidence="9 10" key="1">
    <citation type="submission" date="2019-10" db="EMBL/GenBank/DDBJ databases">
        <title>Description of Paenibacillus choica sp. nov.</title>
        <authorList>
            <person name="Carlier A."/>
            <person name="Qi S."/>
        </authorList>
    </citation>
    <scope>NUCLEOTIDE SEQUENCE [LARGE SCALE GENOMIC DNA]</scope>
    <source>
        <strain evidence="9 10">LMG 31460</strain>
    </source>
</reference>
<dbReference type="InterPro" id="IPR035906">
    <property type="entry name" value="MetI-like_sf"/>
</dbReference>
<dbReference type="InterPro" id="IPR000515">
    <property type="entry name" value="MetI-like"/>
</dbReference>
<dbReference type="Pfam" id="PF00528">
    <property type="entry name" value="BPD_transp_1"/>
    <property type="match status" value="1"/>
</dbReference>
<dbReference type="PANTHER" id="PTHR43744:SF12">
    <property type="entry name" value="ABC TRANSPORTER PERMEASE PROTEIN MG189-RELATED"/>
    <property type="match status" value="1"/>
</dbReference>
<sequence>MDRGWTKAANKALAYSFLLVVLIFTVFPLLYVFLASFKSNQEILASGSTLLPRSFTLDNFRQAWELADFKRYTWNSIYFTFFIVIGVLFNSTMAGYVFARGRFAGKKLIFGLFTSTMFLSLGSITLYPQMEIAKLLHIHTSLWGVIIIQIFGLHIANVFLVRSFVNSIPHEIDEAAKIDGCSFFRTFWNVILPLLKPIIATIGLITFRQAWNEYLMPMIFTISNPKQSTLTVGVVALKSTGEAASSWNLMLAGTMISIIPMLAVYLFLNRYFIAGMTSGAIKG</sequence>
<gene>
    <name evidence="9" type="ORF">GC102_11420</name>
</gene>
<protein>
    <submittedName>
        <fullName evidence="9">ABC transporter permease subunit</fullName>
    </submittedName>
</protein>
<feature type="transmembrane region" description="Helical" evidence="7">
    <location>
        <begin position="108"/>
        <end position="130"/>
    </location>
</feature>
<dbReference type="Proteomes" id="UP000658690">
    <property type="component" value="Unassembled WGS sequence"/>
</dbReference>